<gene>
    <name evidence="3" type="ORF">L3556_03585</name>
</gene>
<dbReference type="InterPro" id="IPR044685">
    <property type="entry name" value="CPD1-like"/>
</dbReference>
<dbReference type="PANTHER" id="PTHR33925">
    <property type="entry name" value="PLASTID DIVISION PROTEIN CDP1, CHLOROPLASTIC-RELATED"/>
    <property type="match status" value="1"/>
</dbReference>
<protein>
    <submittedName>
        <fullName evidence="3">IMS domain-containing protein</fullName>
    </submittedName>
</protein>
<reference evidence="3" key="1">
    <citation type="journal article" date="2022" name="Genome Biol. Evol.">
        <title>A New Gene Family Diagnostic for Intracellular Biomineralization of Amorphous Ca Carbonates by Cyanobacteria.</title>
        <authorList>
            <person name="Benzerara K."/>
            <person name="Duprat E."/>
            <person name="Bitard-Feildel T."/>
            <person name="Caumes G."/>
            <person name="Cassier-Chauvat C."/>
            <person name="Chauvat F."/>
            <person name="Dezi M."/>
            <person name="Diop S.I."/>
            <person name="Gaschignard G."/>
            <person name="Gorgen S."/>
            <person name="Gugger M."/>
            <person name="Lopez-Garcia P."/>
            <person name="Millet M."/>
            <person name="Skouri-Panet F."/>
            <person name="Moreira D."/>
            <person name="Callebaut I."/>
        </authorList>
    </citation>
    <scope>NUCLEOTIDE SEQUENCE</scope>
    <source>
        <strain evidence="3">G9</strain>
    </source>
</reference>
<dbReference type="InterPro" id="IPR025344">
    <property type="entry name" value="CDP1-like_IMS"/>
</dbReference>
<feature type="domain" description="J" evidence="2">
    <location>
        <begin position="6"/>
        <end position="70"/>
    </location>
</feature>
<feature type="compositionally biased region" description="Low complexity" evidence="1">
    <location>
        <begin position="543"/>
        <end position="554"/>
    </location>
</feature>
<feature type="compositionally biased region" description="Polar residues" evidence="1">
    <location>
        <begin position="456"/>
        <end position="466"/>
    </location>
</feature>
<dbReference type="InterPro" id="IPR057137">
    <property type="entry name" value="CDP1-like_a_solenoid_2"/>
</dbReference>
<proteinExistence type="predicted"/>
<dbReference type="InterPro" id="IPR001623">
    <property type="entry name" value="DnaJ_domain"/>
</dbReference>
<dbReference type="SUPFAM" id="SSF46565">
    <property type="entry name" value="Chaperone J-domain"/>
    <property type="match status" value="1"/>
</dbReference>
<dbReference type="Pfam" id="PF13355">
    <property type="entry name" value="ARC6-like_IMS"/>
    <property type="match status" value="1"/>
</dbReference>
<dbReference type="Pfam" id="PF25515">
    <property type="entry name" value="Arm_PDR"/>
    <property type="match status" value="1"/>
</dbReference>
<feature type="compositionally biased region" description="Low complexity" evidence="1">
    <location>
        <begin position="468"/>
        <end position="481"/>
    </location>
</feature>
<dbReference type="InterPro" id="IPR058032">
    <property type="entry name" value="CDP1-like_a_solenoid_1"/>
</dbReference>
<feature type="region of interest" description="Disordered" evidence="1">
    <location>
        <begin position="436"/>
        <end position="555"/>
    </location>
</feature>
<dbReference type="Pfam" id="PF23468">
    <property type="entry name" value="ARC6"/>
    <property type="match status" value="1"/>
</dbReference>
<dbReference type="PANTHER" id="PTHR33925:SF1">
    <property type="entry name" value="PROTEIN ACCUMULATION AND REPLICATION OF CHLOROPLASTS 6, CHLOROPLASTIC"/>
    <property type="match status" value="1"/>
</dbReference>
<accession>A0ABT6EX10</accession>
<feature type="compositionally biased region" description="Polar residues" evidence="1">
    <location>
        <begin position="513"/>
        <end position="526"/>
    </location>
</feature>
<feature type="compositionally biased region" description="Polar residues" evidence="1">
    <location>
        <begin position="492"/>
        <end position="506"/>
    </location>
</feature>
<dbReference type="Proteomes" id="UP001154265">
    <property type="component" value="Unassembled WGS sequence"/>
</dbReference>
<dbReference type="Pfam" id="PF00226">
    <property type="entry name" value="DnaJ"/>
    <property type="match status" value="1"/>
</dbReference>
<dbReference type="RefSeq" id="WP_277865940.1">
    <property type="nucleotide sequence ID" value="NZ_JAKKUT010000002.1"/>
</dbReference>
<organism evidence="3 4">
    <name type="scientific">Candidatus Synechococcus calcipolaris G9</name>
    <dbReference type="NCBI Taxonomy" id="1497997"/>
    <lineage>
        <taxon>Bacteria</taxon>
        <taxon>Bacillati</taxon>
        <taxon>Cyanobacteriota</taxon>
        <taxon>Cyanophyceae</taxon>
        <taxon>Synechococcales</taxon>
        <taxon>Synechococcaceae</taxon>
        <taxon>Synechococcus</taxon>
    </lineage>
</organism>
<dbReference type="InterPro" id="IPR036869">
    <property type="entry name" value="J_dom_sf"/>
</dbReference>
<dbReference type="EMBL" id="JAKKUT010000002">
    <property type="protein sequence ID" value="MDG2990019.1"/>
    <property type="molecule type" value="Genomic_DNA"/>
</dbReference>
<reference evidence="3" key="2">
    <citation type="submission" date="2022-01" db="EMBL/GenBank/DDBJ databases">
        <authorList>
            <person name="Zivanovic Y."/>
            <person name="Moreira D."/>
            <person name="Lopez-Garcia P."/>
        </authorList>
    </citation>
    <scope>NUCLEOTIDE SEQUENCE</scope>
    <source>
        <strain evidence="3">G9</strain>
    </source>
</reference>
<evidence type="ECO:0000313" key="4">
    <source>
        <dbReference type="Proteomes" id="UP001154265"/>
    </source>
</evidence>
<comment type="caution">
    <text evidence="3">The sequence shown here is derived from an EMBL/GenBank/DDBJ whole genome shotgun (WGS) entry which is preliminary data.</text>
</comment>
<keyword evidence="4" id="KW-1185">Reference proteome</keyword>
<dbReference type="PROSITE" id="PS50076">
    <property type="entry name" value="DNAJ_2"/>
    <property type="match status" value="1"/>
</dbReference>
<dbReference type="Gene3D" id="1.10.287.110">
    <property type="entry name" value="DnaJ domain"/>
    <property type="match status" value="1"/>
</dbReference>
<evidence type="ECO:0000259" key="2">
    <source>
        <dbReference type="PROSITE" id="PS50076"/>
    </source>
</evidence>
<sequence>MRVPLDCYRILGVPIQATPEQIEAAYGDRLQQSPSPQHSPTTLTTRHELIDQAYAILSEPEQRQAYDRTCQGQRLNPIKTGKTTTAVTQSLGLEIQDKQLPGALLLLYELREFEQVVNLGQVYLRTDISDLRRPYTGTAISEADITLTVALAYLEMGREQWQQKHYEQAAYSLESGLGVLRPSSFFPELQQQFQSELDRLRPYRILELLSLPLTEEDSRERGLMLLKDMLGDRGGIDGRHDDRSGLEVEDFLKFIQQLRAYLTAAEQQELFERESRRPSAVASYLAVYALIARGFAESQPGFIRRAKGLLQRLLPQQDIYLELASCTLLLGQPQEALEVLDQSKDHHAIQFIYKYSRDAPDALPGLYHYTEQWLQQDVYPSFRDLGTMPVSLDAYFADPKIQAYLEALVAESEQPLTSSPAVSTLAAPSHYPQSVASTEVAAAPQPVADPWENRPSPGQSSRQSFVSPPLTAPTTSTTVNPWEFPKIAQPLESPQPSYHQVNSGSTPAPIESPTGSEYPTSHSISAGPTEAPPRRSPRKESPGKSPLPKPSSSSNAQRWPWLAFALGSVIVVLGLGMGAHHVMTREQPSEVPEPIPPETEVESFPLPVATTIPPEVSPSPTPEATLTEAIARDRLRTWQKMKSLALGSEYQTQGLESILAEPTLSRWQDSSRQNQSAKTHWQYKRQDVEITEVRSLAPDRVEVVAKVEEEANLYQNGQPRNDGSYIDSYQVRYIFVRQNDQWLIQDMRVIS</sequence>
<name>A0ABT6EX10_9SYNE</name>
<evidence type="ECO:0000256" key="1">
    <source>
        <dbReference type="SAM" id="MobiDB-lite"/>
    </source>
</evidence>
<evidence type="ECO:0000313" key="3">
    <source>
        <dbReference type="EMBL" id="MDG2990019.1"/>
    </source>
</evidence>